<dbReference type="InterPro" id="IPR009097">
    <property type="entry name" value="Cyclic_Pdiesterase"/>
</dbReference>
<feature type="short sequence motif" description="HXTX 2" evidence="2">
    <location>
        <begin position="177"/>
        <end position="180"/>
    </location>
</feature>
<dbReference type="Proteomes" id="UP000193228">
    <property type="component" value="Unassembled WGS sequence"/>
</dbReference>
<dbReference type="GO" id="GO:0016874">
    <property type="term" value="F:ligase activity"/>
    <property type="evidence" value="ECO:0007669"/>
    <property type="project" value="UniProtKB-KW"/>
</dbReference>
<reference evidence="5" key="1">
    <citation type="submission" date="2017-04" db="EMBL/GenBank/DDBJ databases">
        <authorList>
            <person name="Varghese N."/>
            <person name="Submissions S."/>
        </authorList>
    </citation>
    <scope>NUCLEOTIDE SEQUENCE [LARGE SCALE GENOMIC DNA]</scope>
    <source>
        <strain evidence="5">LMG 29540</strain>
    </source>
</reference>
<gene>
    <name evidence="4" type="ORF">SAMN06265784_101107</name>
</gene>
<keyword evidence="5" id="KW-1185">Reference proteome</keyword>
<dbReference type="SUPFAM" id="SSF55144">
    <property type="entry name" value="LigT-like"/>
    <property type="match status" value="1"/>
</dbReference>
<name>A0A1X7HZ54_9BURK</name>
<keyword evidence="1 2" id="KW-0378">Hydrolase</keyword>
<feature type="active site" description="Proton acceptor" evidence="2">
    <location>
        <position position="177"/>
    </location>
</feature>
<dbReference type="GO" id="GO:0004113">
    <property type="term" value="F:2',3'-cyclic-nucleotide 3'-phosphodiesterase activity"/>
    <property type="evidence" value="ECO:0007669"/>
    <property type="project" value="InterPro"/>
</dbReference>
<evidence type="ECO:0000256" key="1">
    <source>
        <dbReference type="ARBA" id="ARBA00022801"/>
    </source>
</evidence>
<feature type="active site" description="Proton donor" evidence="2">
    <location>
        <position position="89"/>
    </location>
</feature>
<dbReference type="EMBL" id="FXAT01000001">
    <property type="protein sequence ID" value="SMG06615.1"/>
    <property type="molecule type" value="Genomic_DNA"/>
</dbReference>
<dbReference type="AlphaFoldDB" id="A0A1X7HZ54"/>
<feature type="region of interest" description="Disordered" evidence="3">
    <location>
        <begin position="1"/>
        <end position="31"/>
    </location>
</feature>
<dbReference type="STRING" id="1515439.SAMN06265784_101107"/>
<dbReference type="GO" id="GO:0008664">
    <property type="term" value="F:RNA 2',3'-cyclic 3'-phosphodiesterase activity"/>
    <property type="evidence" value="ECO:0007669"/>
    <property type="project" value="UniProtKB-EC"/>
</dbReference>
<dbReference type="PANTHER" id="PTHR35561:SF1">
    <property type="entry name" value="RNA 2',3'-CYCLIC PHOSPHODIESTERASE"/>
    <property type="match status" value="1"/>
</dbReference>
<proteinExistence type="inferred from homology"/>
<protein>
    <recommendedName>
        <fullName evidence="2">RNA 2',3'-cyclic phosphodiesterase</fullName>
        <shortName evidence="2">RNA 2',3'-CPDase</shortName>
        <ecNumber evidence="2">3.1.4.58</ecNumber>
    </recommendedName>
</protein>
<comment type="catalytic activity">
    <reaction evidence="2">
        <text>a 3'-end 2',3'-cyclophospho-ribonucleotide-RNA + H2O = a 3'-end 2'-phospho-ribonucleotide-RNA + H(+)</text>
        <dbReference type="Rhea" id="RHEA:11828"/>
        <dbReference type="Rhea" id="RHEA-COMP:10464"/>
        <dbReference type="Rhea" id="RHEA-COMP:17353"/>
        <dbReference type="ChEBI" id="CHEBI:15377"/>
        <dbReference type="ChEBI" id="CHEBI:15378"/>
        <dbReference type="ChEBI" id="CHEBI:83064"/>
        <dbReference type="ChEBI" id="CHEBI:173113"/>
        <dbReference type="EC" id="3.1.4.58"/>
    </reaction>
</comment>
<dbReference type="InterPro" id="IPR004175">
    <property type="entry name" value="RNA_CPDase"/>
</dbReference>
<dbReference type="HAMAP" id="MF_01940">
    <property type="entry name" value="RNA_CPDase"/>
    <property type="match status" value="1"/>
</dbReference>
<evidence type="ECO:0000256" key="2">
    <source>
        <dbReference type="HAMAP-Rule" id="MF_01940"/>
    </source>
</evidence>
<accession>A0A1X7HZ54</accession>
<keyword evidence="4" id="KW-0436">Ligase</keyword>
<evidence type="ECO:0000313" key="4">
    <source>
        <dbReference type="EMBL" id="SMG06615.1"/>
    </source>
</evidence>
<dbReference type="EC" id="3.1.4.58" evidence="2"/>
<sequence length="238" mass="25741">MVGGSQEQATRKDAQKRAQKQLKKQAKERGKMSEQLWLPGLEAPPAPTDGLFFAVFPDSNTAAGIAKFAQQVCDAARVRSKPLAAGRLHVTLRYLGNFAGGLPPEYVDAAKRAAASVSMAPFTVEFDALASFAKKPRLGPAVLVGEDGVQGLHVLHDALAAALQNVGVEPETRFMPHVTLAYGIPWAERRPVEPACWNVREFALIHSLLGRTRHIVLARWPLTGSPEGPRVAGRGERQ</sequence>
<evidence type="ECO:0000313" key="5">
    <source>
        <dbReference type="Proteomes" id="UP000193228"/>
    </source>
</evidence>
<dbReference type="PANTHER" id="PTHR35561">
    <property type="entry name" value="RNA 2',3'-CYCLIC PHOSPHODIESTERASE"/>
    <property type="match status" value="1"/>
</dbReference>
<evidence type="ECO:0000256" key="3">
    <source>
        <dbReference type="SAM" id="MobiDB-lite"/>
    </source>
</evidence>
<comment type="function">
    <text evidence="2">Hydrolyzes RNA 2',3'-cyclic phosphodiester to an RNA 2'-phosphomonoester.</text>
</comment>
<organism evidence="4 5">
    <name type="scientific">Paraburkholderia susongensis</name>
    <dbReference type="NCBI Taxonomy" id="1515439"/>
    <lineage>
        <taxon>Bacteria</taxon>
        <taxon>Pseudomonadati</taxon>
        <taxon>Pseudomonadota</taxon>
        <taxon>Betaproteobacteria</taxon>
        <taxon>Burkholderiales</taxon>
        <taxon>Burkholderiaceae</taxon>
        <taxon>Paraburkholderia</taxon>
    </lineage>
</organism>
<comment type="similarity">
    <text evidence="2">Belongs to the 2H phosphoesterase superfamily. ThpR family.</text>
</comment>
<feature type="short sequence motif" description="HXTX 1" evidence="2">
    <location>
        <begin position="89"/>
        <end position="92"/>
    </location>
</feature>
<dbReference type="Pfam" id="PF13563">
    <property type="entry name" value="2_5_RNA_ligase2"/>
    <property type="match status" value="1"/>
</dbReference>
<dbReference type="Gene3D" id="3.90.1140.10">
    <property type="entry name" value="Cyclic phosphodiesterase"/>
    <property type="match status" value="1"/>
</dbReference>